<comment type="caution">
    <text evidence="9">The sequence shown here is derived from an EMBL/GenBank/DDBJ whole genome shotgun (WGS) entry which is preliminary data.</text>
</comment>
<evidence type="ECO:0000256" key="6">
    <source>
        <dbReference type="ARBA" id="ARBA00023026"/>
    </source>
</evidence>
<feature type="compositionally biased region" description="Low complexity" evidence="8">
    <location>
        <begin position="200"/>
        <end position="210"/>
    </location>
</feature>
<dbReference type="SUPFAM" id="SSF51120">
    <property type="entry name" value="beta-Roll"/>
    <property type="match status" value="4"/>
</dbReference>
<dbReference type="PRINTS" id="PR01488">
    <property type="entry name" value="RTXTOXINA"/>
</dbReference>
<evidence type="ECO:0000256" key="4">
    <source>
        <dbReference type="ARBA" id="ARBA00022656"/>
    </source>
</evidence>
<keyword evidence="3" id="KW-0964">Secreted</keyword>
<dbReference type="Gene3D" id="2.150.10.10">
    <property type="entry name" value="Serralysin-like metalloprotease, C-terminal"/>
    <property type="match status" value="6"/>
</dbReference>
<dbReference type="InterPro" id="IPR050557">
    <property type="entry name" value="RTX_toxin/Mannuronan_C5-epim"/>
</dbReference>
<sequence>MPQVTTAPNVTVQADDFWVENAAQTTNEAFGDQTSQTGNLVLGIGNVVTNYSDYSFESGGFTYHYIGNWEVAINGGLLSATTGAQGYYDQVVIEQNGQPYATLTLDAPVAVNFGSTSGIDLLGLGLNGLTDPLLSAVFGAEPTASLDNLHLAADPDLPVEVGLDPNAVFNDGTTPVTGTPGSDVIGGDTGNNEIDGGAGDDTVTGDAGNDILHGGEGNDTLDGGADNDTLHGGVGADVLIGGSGVDTADYSDSDAGVVIDLAAGTGSGGHAEGDTLSGIENAVGSALGDVLSGDGGDNVLNGQDGDDMLHGGAGNDTLTGDAGNDILHGGLGADILDGGDGTDTADYSDSDAGVAIDLAAGTGSGGHAEGDTLTNIENAVGSGLNDILSGSAGDNVLNGQDGDDALNGGDGNDTLTGDAGNDTVNGGAGADTMDGGSGSDTVDYQGSSGGVQVNLGTGAASGGHAQGDKIANFENITGSDLSDRLYGDANANIIKGLGGNDVIYGLGGNDTIDGGSGNDIVNGGAGADAMTGGSGVDTLDYRGSSAGVRVDLLIGKGGGGDAQSDTFSGFERAGGSSFNDKLLGDTGANVLSGYNGNDSINGRAGNDRLYGNAGNDTLIGDKGNDVLLGSTGRDALYGGLGRDKLQGGADADRFIFKKIGESTVATAGRDVILDFSQGQHDKIDLSVIDANSHAGGNQAFDFIGSDGFSGKAGELNTKVVGGNTYIYGDVNGDGKADFSVGLHGSIHLTSNDFLL</sequence>
<dbReference type="OrthoDB" id="7788759at2"/>
<gene>
    <name evidence="9" type="ORF">FHW37_102481</name>
</gene>
<dbReference type="InterPro" id="IPR018511">
    <property type="entry name" value="Hemolysin-typ_Ca-bd_CS"/>
</dbReference>
<feature type="compositionally biased region" description="Polar residues" evidence="8">
    <location>
        <begin position="171"/>
        <end position="180"/>
    </location>
</feature>
<keyword evidence="6" id="KW-0843">Virulence</keyword>
<dbReference type="Proteomes" id="UP000320653">
    <property type="component" value="Unassembled WGS sequence"/>
</dbReference>
<dbReference type="Pfam" id="PF00353">
    <property type="entry name" value="HemolysinCabind"/>
    <property type="match status" value="7"/>
</dbReference>
<evidence type="ECO:0000256" key="7">
    <source>
        <dbReference type="ARBA" id="ARBA00023136"/>
    </source>
</evidence>
<evidence type="ECO:0000256" key="8">
    <source>
        <dbReference type="SAM" id="MobiDB-lite"/>
    </source>
</evidence>
<keyword evidence="4" id="KW-0800">Toxin</keyword>
<dbReference type="InterPro" id="IPR001343">
    <property type="entry name" value="Hemolysn_Ca-bd"/>
</dbReference>
<keyword evidence="10" id="KW-1185">Reference proteome</keyword>
<dbReference type="RefSeq" id="WP_145634794.1">
    <property type="nucleotide sequence ID" value="NZ_VIWP01000002.1"/>
</dbReference>
<name>A0A561R2J8_9HYPH</name>
<feature type="region of interest" description="Disordered" evidence="8">
    <location>
        <begin position="169"/>
        <end position="226"/>
    </location>
</feature>
<dbReference type="PANTHER" id="PTHR38340:SF1">
    <property type="entry name" value="S-LAYER PROTEIN"/>
    <property type="match status" value="1"/>
</dbReference>
<evidence type="ECO:0000313" key="10">
    <source>
        <dbReference type="Proteomes" id="UP000320653"/>
    </source>
</evidence>
<dbReference type="AlphaFoldDB" id="A0A561R2J8"/>
<dbReference type="GO" id="GO:0016020">
    <property type="term" value="C:membrane"/>
    <property type="evidence" value="ECO:0007669"/>
    <property type="project" value="UniProtKB-SubCell"/>
</dbReference>
<dbReference type="InterPro" id="IPR011049">
    <property type="entry name" value="Serralysin-like_metalloprot_C"/>
</dbReference>
<dbReference type="PRINTS" id="PR00313">
    <property type="entry name" value="CABNDNGRPT"/>
</dbReference>
<keyword evidence="5" id="KW-0677">Repeat</keyword>
<dbReference type="InterPro" id="IPR003995">
    <property type="entry name" value="RTX_toxin_determinant-A"/>
</dbReference>
<dbReference type="EMBL" id="VIWP01000002">
    <property type="protein sequence ID" value="TWF56842.1"/>
    <property type="molecule type" value="Genomic_DNA"/>
</dbReference>
<dbReference type="PROSITE" id="PS00330">
    <property type="entry name" value="HEMOLYSIN_CALCIUM"/>
    <property type="match status" value="6"/>
</dbReference>
<reference evidence="9 10" key="1">
    <citation type="submission" date="2019-06" db="EMBL/GenBank/DDBJ databases">
        <title>Sorghum-associated microbial communities from plants grown in Nebraska, USA.</title>
        <authorList>
            <person name="Schachtman D."/>
        </authorList>
    </citation>
    <scope>NUCLEOTIDE SEQUENCE [LARGE SCALE GENOMIC DNA]</scope>
    <source>
        <strain evidence="9 10">1225</strain>
    </source>
</reference>
<evidence type="ECO:0000256" key="5">
    <source>
        <dbReference type="ARBA" id="ARBA00022737"/>
    </source>
</evidence>
<dbReference type="GO" id="GO:0005509">
    <property type="term" value="F:calcium ion binding"/>
    <property type="evidence" value="ECO:0007669"/>
    <property type="project" value="InterPro"/>
</dbReference>
<comment type="subcellular location">
    <subcellularLocation>
        <location evidence="1">Membrane</location>
    </subcellularLocation>
    <subcellularLocation>
        <location evidence="2">Secreted</location>
    </subcellularLocation>
</comment>
<dbReference type="GO" id="GO:0090729">
    <property type="term" value="F:toxin activity"/>
    <property type="evidence" value="ECO:0007669"/>
    <property type="project" value="UniProtKB-KW"/>
</dbReference>
<feature type="compositionally biased region" description="Low complexity" evidence="8">
    <location>
        <begin position="412"/>
        <end position="423"/>
    </location>
</feature>
<keyword evidence="7" id="KW-0472">Membrane</keyword>
<evidence type="ECO:0000256" key="1">
    <source>
        <dbReference type="ARBA" id="ARBA00004370"/>
    </source>
</evidence>
<feature type="compositionally biased region" description="Polar residues" evidence="8">
    <location>
        <begin position="439"/>
        <end position="450"/>
    </location>
</feature>
<dbReference type="PANTHER" id="PTHR38340">
    <property type="entry name" value="S-LAYER PROTEIN"/>
    <property type="match status" value="1"/>
</dbReference>
<evidence type="ECO:0000313" key="9">
    <source>
        <dbReference type="EMBL" id="TWF56842.1"/>
    </source>
</evidence>
<accession>A0A561R2J8</accession>
<feature type="region of interest" description="Disordered" evidence="8">
    <location>
        <begin position="395"/>
        <end position="450"/>
    </location>
</feature>
<organism evidence="9 10">
    <name type="scientific">Neorhizobium alkalisoli</name>
    <dbReference type="NCBI Taxonomy" id="528178"/>
    <lineage>
        <taxon>Bacteria</taxon>
        <taxon>Pseudomonadati</taxon>
        <taxon>Pseudomonadota</taxon>
        <taxon>Alphaproteobacteria</taxon>
        <taxon>Hyphomicrobiales</taxon>
        <taxon>Rhizobiaceae</taxon>
        <taxon>Rhizobium/Agrobacterium group</taxon>
        <taxon>Neorhizobium</taxon>
    </lineage>
</organism>
<dbReference type="GO" id="GO:0005576">
    <property type="term" value="C:extracellular region"/>
    <property type="evidence" value="ECO:0007669"/>
    <property type="project" value="UniProtKB-SubCell"/>
</dbReference>
<protein>
    <submittedName>
        <fullName evidence="9">Hemolysin type calcium-binding protein</fullName>
    </submittedName>
</protein>
<evidence type="ECO:0000256" key="2">
    <source>
        <dbReference type="ARBA" id="ARBA00004613"/>
    </source>
</evidence>
<evidence type="ECO:0000256" key="3">
    <source>
        <dbReference type="ARBA" id="ARBA00022525"/>
    </source>
</evidence>
<proteinExistence type="predicted"/>